<dbReference type="GO" id="GO:0016787">
    <property type="term" value="F:hydrolase activity"/>
    <property type="evidence" value="ECO:0007669"/>
    <property type="project" value="UniProtKB-KW"/>
</dbReference>
<dbReference type="InterPro" id="IPR023214">
    <property type="entry name" value="HAD_sf"/>
</dbReference>
<protein>
    <submittedName>
        <fullName evidence="1">Haloacid dehalogenase-like hydrolase</fullName>
    </submittedName>
</protein>
<gene>
    <name evidence="1" type="ORF">GSY63_00185</name>
</gene>
<dbReference type="Proteomes" id="UP000638732">
    <property type="component" value="Unassembled WGS sequence"/>
</dbReference>
<keyword evidence="2" id="KW-1185">Reference proteome</keyword>
<name>A0A965ZCS5_9SPHI</name>
<dbReference type="InterPro" id="IPR036412">
    <property type="entry name" value="HAD-like_sf"/>
</dbReference>
<sequence length="346" mass="38874">MKLQKHSKQVLIAASVAFLGIAALSFNSERKSKAKAIKTEVAGKFADPLPSWNEGPLKEAIIDYVKRVTNSSGKDFIPVEDRIATFDNDGTLWSEQPTIELEYAKVAFKKMIQNNPELATQQPYKAILTKDKAYLAKADETVLMAAIVRSLSGTSQAEFDRSVKAFFDTAHYVIQKTKYPVQDATYQPQLELLKYLRANGFKTYICTGGTIEFVRGISERYYGIPSEQVIGTKLQYRFDEKTRSIMREGKINSICDKAGKPVNIQWHIGKKPVFACGNERSGGDIQMLKFSQSSPYTSFQLLVNHDDAVREAAYKEKDNASLNAAAANKWHVISMKSDWKKIFPVK</sequence>
<proteinExistence type="predicted"/>
<reference evidence="1" key="2">
    <citation type="submission" date="2020-10" db="EMBL/GenBank/DDBJ databases">
        <title>Mucilaginibacter sp. nov., isolated from soil.</title>
        <authorList>
            <person name="Jeon C.O."/>
        </authorList>
    </citation>
    <scope>NUCLEOTIDE SEQUENCE</scope>
    <source>
        <strain evidence="1">R11</strain>
    </source>
</reference>
<reference evidence="1" key="1">
    <citation type="submission" date="2020-01" db="EMBL/GenBank/DDBJ databases">
        <authorList>
            <person name="Seo Y.L."/>
        </authorList>
    </citation>
    <scope>NUCLEOTIDE SEQUENCE</scope>
    <source>
        <strain evidence="1">R11</strain>
    </source>
</reference>
<dbReference type="Pfam" id="PF12710">
    <property type="entry name" value="HAD"/>
    <property type="match status" value="1"/>
</dbReference>
<dbReference type="SUPFAM" id="SSF56784">
    <property type="entry name" value="HAD-like"/>
    <property type="match status" value="1"/>
</dbReference>
<dbReference type="AlphaFoldDB" id="A0A965ZCS5"/>
<keyword evidence="1" id="KW-0378">Hydrolase</keyword>
<comment type="caution">
    <text evidence="1">The sequence shown here is derived from an EMBL/GenBank/DDBJ whole genome shotgun (WGS) entry which is preliminary data.</text>
</comment>
<dbReference type="CDD" id="cd01427">
    <property type="entry name" value="HAD_like"/>
    <property type="match status" value="1"/>
</dbReference>
<dbReference type="RefSeq" id="WP_166583830.1">
    <property type="nucleotide sequence ID" value="NZ_WWEO01000025.1"/>
</dbReference>
<evidence type="ECO:0000313" key="2">
    <source>
        <dbReference type="Proteomes" id="UP000638732"/>
    </source>
</evidence>
<organism evidence="1 2">
    <name type="scientific">Mucilaginibacter agri</name>
    <dbReference type="NCBI Taxonomy" id="2695265"/>
    <lineage>
        <taxon>Bacteria</taxon>
        <taxon>Pseudomonadati</taxon>
        <taxon>Bacteroidota</taxon>
        <taxon>Sphingobacteriia</taxon>
        <taxon>Sphingobacteriales</taxon>
        <taxon>Sphingobacteriaceae</taxon>
        <taxon>Mucilaginibacter</taxon>
    </lineage>
</organism>
<dbReference type="Gene3D" id="3.40.50.1000">
    <property type="entry name" value="HAD superfamily/HAD-like"/>
    <property type="match status" value="1"/>
</dbReference>
<accession>A0A965ZCS5</accession>
<dbReference type="EMBL" id="WWEO01000025">
    <property type="protein sequence ID" value="NCD67767.1"/>
    <property type="molecule type" value="Genomic_DNA"/>
</dbReference>
<evidence type="ECO:0000313" key="1">
    <source>
        <dbReference type="EMBL" id="NCD67767.1"/>
    </source>
</evidence>